<dbReference type="GO" id="GO:0019843">
    <property type="term" value="F:rRNA binding"/>
    <property type="evidence" value="ECO:0007669"/>
    <property type="project" value="UniProtKB-UniRule"/>
</dbReference>
<keyword evidence="2 7" id="KW-0699">rRNA-binding</keyword>
<reference evidence="11" key="1">
    <citation type="submission" date="2020-01" db="EMBL/GenBank/DDBJ databases">
        <authorList>
            <person name="Meier V. D."/>
            <person name="Meier V D."/>
        </authorList>
    </citation>
    <scope>NUCLEOTIDE SEQUENCE</scope>
    <source>
        <strain evidence="11">HLG_WM_MAG_10</strain>
    </source>
</reference>
<dbReference type="GO" id="GO:0003735">
    <property type="term" value="F:structural constituent of ribosome"/>
    <property type="evidence" value="ECO:0007669"/>
    <property type="project" value="InterPro"/>
</dbReference>
<dbReference type="CDD" id="cd00336">
    <property type="entry name" value="Ribosomal_L22"/>
    <property type="match status" value="1"/>
</dbReference>
<dbReference type="InterPro" id="IPR001063">
    <property type="entry name" value="Ribosomal_uL22"/>
</dbReference>
<dbReference type="InterPro" id="IPR036394">
    <property type="entry name" value="Ribosomal_uL22_sf"/>
</dbReference>
<evidence type="ECO:0000256" key="7">
    <source>
        <dbReference type="HAMAP-Rule" id="MF_01331"/>
    </source>
</evidence>
<comment type="similarity">
    <text evidence="1 7 8">Belongs to the universal ribosomal protein uL22 family.</text>
</comment>
<sequence length="140" mass="16055">MEQSQEFVTAVAKIKSCQMSARKMRLVADIIRGVEVEKALGILKFTKKEAARWLDKLLTSAIANWGVLTDEEADDYELVVSAIWVDQGAQLKRFRPAPHGRAHRIRKHFCHVTLQVTNTKTMEIREVNEEVAYEEVEETE</sequence>
<dbReference type="Gene3D" id="3.90.470.10">
    <property type="entry name" value="Ribosomal protein L22/L17"/>
    <property type="match status" value="1"/>
</dbReference>
<protein>
    <recommendedName>
        <fullName evidence="6 7">Large ribosomal subunit protein uL22</fullName>
    </recommendedName>
</protein>
<comment type="subunit">
    <text evidence="7 9">Part of the 50S ribosomal subunit.</text>
</comment>
<dbReference type="HAMAP" id="MF_01331_B">
    <property type="entry name" value="Ribosomal_uL22_B"/>
    <property type="match status" value="1"/>
</dbReference>
<dbReference type="GO" id="GO:0006412">
    <property type="term" value="P:translation"/>
    <property type="evidence" value="ECO:0007669"/>
    <property type="project" value="UniProtKB-UniRule"/>
</dbReference>
<evidence type="ECO:0000256" key="9">
    <source>
        <dbReference type="RuleBase" id="RU004006"/>
    </source>
</evidence>
<name>A0A6S6TK73_9BACT</name>
<dbReference type="PANTHER" id="PTHR13501:SF8">
    <property type="entry name" value="LARGE RIBOSOMAL SUBUNIT PROTEIN UL22M"/>
    <property type="match status" value="1"/>
</dbReference>
<dbReference type="AlphaFoldDB" id="A0A6S6TK73"/>
<evidence type="ECO:0000313" key="11">
    <source>
        <dbReference type="EMBL" id="CAA6815395.1"/>
    </source>
</evidence>
<gene>
    <name evidence="7" type="primary">rplV</name>
    <name evidence="11" type="ORF">HELGO_WM16676</name>
</gene>
<accession>A0A6S6TK73</accession>
<evidence type="ECO:0000256" key="5">
    <source>
        <dbReference type="ARBA" id="ARBA00023274"/>
    </source>
</evidence>
<evidence type="ECO:0000256" key="10">
    <source>
        <dbReference type="RuleBase" id="RU004008"/>
    </source>
</evidence>
<dbReference type="EMBL" id="CACVAQ010000227">
    <property type="protein sequence ID" value="CAA6815395.1"/>
    <property type="molecule type" value="Genomic_DNA"/>
</dbReference>
<evidence type="ECO:0000256" key="4">
    <source>
        <dbReference type="ARBA" id="ARBA00022980"/>
    </source>
</evidence>
<dbReference type="InterPro" id="IPR047867">
    <property type="entry name" value="Ribosomal_uL22_bac/org-type"/>
</dbReference>
<keyword evidence="3 7" id="KW-0694">RNA-binding</keyword>
<keyword evidence="5 7" id="KW-0687">Ribonucleoprotein</keyword>
<comment type="function">
    <text evidence="7">The globular domain of the protein is located near the polypeptide exit tunnel on the outside of the subunit, while an extended beta-hairpin is found that lines the wall of the exit tunnel in the center of the 70S ribosome.</text>
</comment>
<evidence type="ECO:0000256" key="3">
    <source>
        <dbReference type="ARBA" id="ARBA00022884"/>
    </source>
</evidence>
<evidence type="ECO:0000256" key="2">
    <source>
        <dbReference type="ARBA" id="ARBA00022730"/>
    </source>
</evidence>
<dbReference type="NCBIfam" id="TIGR01044">
    <property type="entry name" value="rplV_bact"/>
    <property type="match status" value="1"/>
</dbReference>
<evidence type="ECO:0000256" key="6">
    <source>
        <dbReference type="ARBA" id="ARBA00035207"/>
    </source>
</evidence>
<keyword evidence="4 7" id="KW-0689">Ribosomal protein</keyword>
<comment type="function">
    <text evidence="7 10">This protein binds specifically to 23S rRNA; its binding is stimulated by other ribosomal proteins, e.g., L4, L17, and L20. It is important during the early stages of 50S assembly. It makes multiple contacts with different domains of the 23S rRNA in the assembled 50S subunit and ribosome.</text>
</comment>
<evidence type="ECO:0000256" key="8">
    <source>
        <dbReference type="RuleBase" id="RU004005"/>
    </source>
</evidence>
<dbReference type="PANTHER" id="PTHR13501">
    <property type="entry name" value="CHLOROPLAST 50S RIBOSOMAL PROTEIN L22-RELATED"/>
    <property type="match status" value="1"/>
</dbReference>
<organism evidence="11">
    <name type="scientific">uncultured Aureispira sp</name>
    <dbReference type="NCBI Taxonomy" id="1331704"/>
    <lineage>
        <taxon>Bacteria</taxon>
        <taxon>Pseudomonadati</taxon>
        <taxon>Bacteroidota</taxon>
        <taxon>Saprospiria</taxon>
        <taxon>Saprospirales</taxon>
        <taxon>Saprospiraceae</taxon>
        <taxon>Aureispira</taxon>
        <taxon>environmental samples</taxon>
    </lineage>
</organism>
<dbReference type="InterPro" id="IPR005727">
    <property type="entry name" value="Ribosomal_uL22_bac/chlpt-type"/>
</dbReference>
<proteinExistence type="inferred from homology"/>
<evidence type="ECO:0000256" key="1">
    <source>
        <dbReference type="ARBA" id="ARBA00009451"/>
    </source>
</evidence>
<dbReference type="Pfam" id="PF00237">
    <property type="entry name" value="Ribosomal_L22"/>
    <property type="match status" value="1"/>
</dbReference>
<dbReference type="SUPFAM" id="SSF54843">
    <property type="entry name" value="Ribosomal protein L22"/>
    <property type="match status" value="1"/>
</dbReference>
<dbReference type="GO" id="GO:0022625">
    <property type="term" value="C:cytosolic large ribosomal subunit"/>
    <property type="evidence" value="ECO:0007669"/>
    <property type="project" value="TreeGrafter"/>
</dbReference>